<feature type="transmembrane region" description="Helical" evidence="10">
    <location>
        <begin position="214"/>
        <end position="233"/>
    </location>
</feature>
<feature type="transmembrane region" description="Helical" evidence="10">
    <location>
        <begin position="253"/>
        <end position="274"/>
    </location>
</feature>
<dbReference type="Pfam" id="PF02653">
    <property type="entry name" value="BPD_transp_2"/>
    <property type="match status" value="1"/>
</dbReference>
<feature type="transmembrane region" description="Helical" evidence="10">
    <location>
        <begin position="165"/>
        <end position="185"/>
    </location>
</feature>
<protein>
    <submittedName>
        <fullName evidence="11">Branched-chain amino acid ABC transporter permease</fullName>
    </submittedName>
</protein>
<reference evidence="11" key="1">
    <citation type="journal article" date="2021" name="PeerJ">
        <title>Extensive microbial diversity within the chicken gut microbiome revealed by metagenomics and culture.</title>
        <authorList>
            <person name="Gilroy R."/>
            <person name="Ravi A."/>
            <person name="Getino M."/>
            <person name="Pursley I."/>
            <person name="Horton D.L."/>
            <person name="Alikhan N.F."/>
            <person name="Baker D."/>
            <person name="Gharbi K."/>
            <person name="Hall N."/>
            <person name="Watson M."/>
            <person name="Adriaenssens E.M."/>
            <person name="Foster-Nyarko E."/>
            <person name="Jarju S."/>
            <person name="Secka A."/>
            <person name="Antonio M."/>
            <person name="Oren A."/>
            <person name="Chaudhuri R.R."/>
            <person name="La Ragione R."/>
            <person name="Hildebrand F."/>
            <person name="Pallen M.J."/>
        </authorList>
    </citation>
    <scope>NUCLEOTIDE SEQUENCE</scope>
    <source>
        <strain evidence="11">CHK189-11263</strain>
    </source>
</reference>
<evidence type="ECO:0000313" key="11">
    <source>
        <dbReference type="EMBL" id="HJB57758.1"/>
    </source>
</evidence>
<evidence type="ECO:0000256" key="4">
    <source>
        <dbReference type="ARBA" id="ARBA00022519"/>
    </source>
</evidence>
<feature type="transmembrane region" description="Helical" evidence="10">
    <location>
        <begin position="61"/>
        <end position="80"/>
    </location>
</feature>
<evidence type="ECO:0000256" key="2">
    <source>
        <dbReference type="ARBA" id="ARBA00022448"/>
    </source>
</evidence>
<feature type="transmembrane region" description="Helical" evidence="10">
    <location>
        <begin position="120"/>
        <end position="138"/>
    </location>
</feature>
<dbReference type="GO" id="GO:0015190">
    <property type="term" value="F:L-leucine transmembrane transporter activity"/>
    <property type="evidence" value="ECO:0007669"/>
    <property type="project" value="TreeGrafter"/>
</dbReference>
<evidence type="ECO:0000256" key="1">
    <source>
        <dbReference type="ARBA" id="ARBA00004651"/>
    </source>
</evidence>
<keyword evidence="7 10" id="KW-1133">Transmembrane helix</keyword>
<feature type="transmembrane region" description="Helical" evidence="10">
    <location>
        <begin position="28"/>
        <end position="49"/>
    </location>
</feature>
<evidence type="ECO:0000313" key="12">
    <source>
        <dbReference type="Proteomes" id="UP000824208"/>
    </source>
</evidence>
<dbReference type="CDD" id="cd06582">
    <property type="entry name" value="TM_PBP1_LivH_like"/>
    <property type="match status" value="1"/>
</dbReference>
<evidence type="ECO:0000256" key="8">
    <source>
        <dbReference type="ARBA" id="ARBA00023136"/>
    </source>
</evidence>
<dbReference type="GO" id="GO:0005304">
    <property type="term" value="F:L-valine transmembrane transporter activity"/>
    <property type="evidence" value="ECO:0007669"/>
    <property type="project" value="TreeGrafter"/>
</dbReference>
<dbReference type="Proteomes" id="UP000824208">
    <property type="component" value="Unassembled WGS sequence"/>
</dbReference>
<keyword evidence="8 10" id="KW-0472">Membrane</keyword>
<evidence type="ECO:0000256" key="10">
    <source>
        <dbReference type="SAM" id="Phobius"/>
    </source>
</evidence>
<dbReference type="GO" id="GO:1903806">
    <property type="term" value="P:L-isoleucine import across plasma membrane"/>
    <property type="evidence" value="ECO:0007669"/>
    <property type="project" value="TreeGrafter"/>
</dbReference>
<accession>A0A9D2MCV4</accession>
<evidence type="ECO:0000256" key="7">
    <source>
        <dbReference type="ARBA" id="ARBA00022989"/>
    </source>
</evidence>
<keyword evidence="4" id="KW-0997">Cell inner membrane</keyword>
<dbReference type="InterPro" id="IPR052157">
    <property type="entry name" value="BCAA_transport_permease"/>
</dbReference>
<dbReference type="GO" id="GO:0042941">
    <property type="term" value="P:D-alanine transmembrane transport"/>
    <property type="evidence" value="ECO:0007669"/>
    <property type="project" value="TreeGrafter"/>
</dbReference>
<name>A0A9D2MCV4_9FIRM</name>
<dbReference type="PANTHER" id="PTHR11795:SF371">
    <property type="entry name" value="HIGH-AFFINITY BRANCHED-CHAIN AMINO ACID TRANSPORT SYSTEM PERMEASE PROTEIN LIVH"/>
    <property type="match status" value="1"/>
</dbReference>
<dbReference type="EMBL" id="DWYC01000087">
    <property type="protein sequence ID" value="HJB57758.1"/>
    <property type="molecule type" value="Genomic_DNA"/>
</dbReference>
<comment type="caution">
    <text evidence="11">The sequence shown here is derived from an EMBL/GenBank/DDBJ whole genome shotgun (WGS) entry which is preliminary data.</text>
</comment>
<evidence type="ECO:0000256" key="5">
    <source>
        <dbReference type="ARBA" id="ARBA00022692"/>
    </source>
</evidence>
<feature type="transmembrane region" description="Helical" evidence="10">
    <location>
        <begin position="286"/>
        <end position="304"/>
    </location>
</feature>
<reference evidence="11" key="2">
    <citation type="submission" date="2021-04" db="EMBL/GenBank/DDBJ databases">
        <authorList>
            <person name="Gilroy R."/>
        </authorList>
    </citation>
    <scope>NUCLEOTIDE SEQUENCE</scope>
    <source>
        <strain evidence="11">CHK189-11263</strain>
    </source>
</reference>
<evidence type="ECO:0000256" key="9">
    <source>
        <dbReference type="ARBA" id="ARBA00037998"/>
    </source>
</evidence>
<gene>
    <name evidence="11" type="ORF">H9714_09430</name>
</gene>
<feature type="transmembrane region" description="Helical" evidence="10">
    <location>
        <begin position="86"/>
        <end position="108"/>
    </location>
</feature>
<keyword evidence="2" id="KW-0813">Transport</keyword>
<comment type="subcellular location">
    <subcellularLocation>
        <location evidence="1">Cell membrane</location>
        <topology evidence="1">Multi-pass membrane protein</topology>
    </subcellularLocation>
</comment>
<dbReference type="GO" id="GO:0015192">
    <property type="term" value="F:L-phenylalanine transmembrane transporter activity"/>
    <property type="evidence" value="ECO:0007669"/>
    <property type="project" value="TreeGrafter"/>
</dbReference>
<keyword evidence="6" id="KW-0029">Amino-acid transport</keyword>
<dbReference type="PANTHER" id="PTHR11795">
    <property type="entry name" value="BRANCHED-CHAIN AMINO ACID TRANSPORT SYSTEM PERMEASE PROTEIN LIVH"/>
    <property type="match status" value="1"/>
</dbReference>
<dbReference type="GO" id="GO:0015188">
    <property type="term" value="F:L-isoleucine transmembrane transporter activity"/>
    <property type="evidence" value="ECO:0007669"/>
    <property type="project" value="TreeGrafter"/>
</dbReference>
<dbReference type="AlphaFoldDB" id="A0A9D2MCV4"/>
<proteinExistence type="inferred from homology"/>
<dbReference type="GO" id="GO:0005886">
    <property type="term" value="C:plasma membrane"/>
    <property type="evidence" value="ECO:0007669"/>
    <property type="project" value="UniProtKB-SubCell"/>
</dbReference>
<comment type="similarity">
    <text evidence="9">Belongs to the binding-protein-dependent transport system permease family. LivHM subfamily.</text>
</comment>
<evidence type="ECO:0000256" key="3">
    <source>
        <dbReference type="ARBA" id="ARBA00022475"/>
    </source>
</evidence>
<dbReference type="GO" id="GO:0015808">
    <property type="term" value="P:L-alanine transport"/>
    <property type="evidence" value="ECO:0007669"/>
    <property type="project" value="TreeGrafter"/>
</dbReference>
<sequence>MGPPRKPPHTASFETVPPLNESEGGIPVQYGISILLSGISLGGQYALIAIGYTMVYGILRLINFAHGDVFMVAGLMTVYLSASLPIWVSLPLTAVLTVLLGFVIERVAYKPLRSAPRMSVMISAIGVSYLLQNLATYITGGLPQMYPEIPGLSATVTIAGTSTKWVTIITPFLVVALVIALTQLINRTKMGMAMRAVAKDFETSQLMGIKINNVISITFIIGSFLAAVGSMLYFTNYQSIVPLSGSLPGLRAFVAAVFGGIGSIPGAVIGAFLIGICESIIKGSDWSVFSDAFTFALLIVVLVVKPTGLFGEKATDKV</sequence>
<organism evidence="11 12">
    <name type="scientific">Candidatus Flavonifractor intestinipullorum</name>
    <dbReference type="NCBI Taxonomy" id="2838587"/>
    <lineage>
        <taxon>Bacteria</taxon>
        <taxon>Bacillati</taxon>
        <taxon>Bacillota</taxon>
        <taxon>Clostridia</taxon>
        <taxon>Eubacteriales</taxon>
        <taxon>Oscillospiraceae</taxon>
        <taxon>Flavonifractor</taxon>
    </lineage>
</organism>
<dbReference type="InterPro" id="IPR001851">
    <property type="entry name" value="ABC_transp_permease"/>
</dbReference>
<keyword evidence="5 10" id="KW-0812">Transmembrane</keyword>
<evidence type="ECO:0000256" key="6">
    <source>
        <dbReference type="ARBA" id="ARBA00022970"/>
    </source>
</evidence>
<keyword evidence="3" id="KW-1003">Cell membrane</keyword>